<keyword evidence="4 6" id="KW-0378">Hydrolase</keyword>
<comment type="catalytic activity">
    <reaction evidence="1 6">
        <text>a beta-lactam + H2O = a substituted beta-amino acid</text>
        <dbReference type="Rhea" id="RHEA:20401"/>
        <dbReference type="ChEBI" id="CHEBI:15377"/>
        <dbReference type="ChEBI" id="CHEBI:35627"/>
        <dbReference type="ChEBI" id="CHEBI:140347"/>
        <dbReference type="EC" id="3.5.2.6"/>
    </reaction>
</comment>
<dbReference type="Proteomes" id="UP000307164">
    <property type="component" value="Unassembled WGS sequence"/>
</dbReference>
<evidence type="ECO:0000256" key="4">
    <source>
        <dbReference type="ARBA" id="ARBA00022801"/>
    </source>
</evidence>
<comment type="similarity">
    <text evidence="2 6">Belongs to the class-C beta-lactamase family.</text>
</comment>
<accession>A0A5S3V4J1</accession>
<reference evidence="11" key="2">
    <citation type="submission" date="2019-06" db="EMBL/GenBank/DDBJ databases">
        <title>Co-occurence of chitin degradation, pigmentation and bioactivity in marine Pseudoalteromonas.</title>
        <authorList>
            <person name="Sonnenschein E.C."/>
            <person name="Bech P.K."/>
        </authorList>
    </citation>
    <scope>NUCLEOTIDE SEQUENCE [LARGE SCALE GENOMIC DNA]</scope>
    <source>
        <strain evidence="11">S3790</strain>
    </source>
</reference>
<dbReference type="Proteomes" id="UP000307217">
    <property type="component" value="Unassembled WGS sequence"/>
</dbReference>
<name>A0A5S3V4J1_9GAMM</name>
<dbReference type="InterPro" id="IPR001466">
    <property type="entry name" value="Beta-lactam-related"/>
</dbReference>
<dbReference type="GO" id="GO:0030288">
    <property type="term" value="C:outer membrane-bounded periplasmic space"/>
    <property type="evidence" value="ECO:0007669"/>
    <property type="project" value="InterPro"/>
</dbReference>
<dbReference type="AlphaFoldDB" id="A0A5S3V4J1"/>
<dbReference type="EMBL" id="PNBW01000015">
    <property type="protein sequence ID" value="TMO78312.1"/>
    <property type="molecule type" value="Genomic_DNA"/>
</dbReference>
<keyword evidence="5 6" id="KW-0046">Antibiotic resistance</keyword>
<evidence type="ECO:0000256" key="3">
    <source>
        <dbReference type="ARBA" id="ARBA00012865"/>
    </source>
</evidence>
<evidence type="ECO:0000313" key="9">
    <source>
        <dbReference type="EMBL" id="TMO78312.1"/>
    </source>
</evidence>
<evidence type="ECO:0000256" key="2">
    <source>
        <dbReference type="ARBA" id="ARBA00007840"/>
    </source>
</evidence>
<dbReference type="PANTHER" id="PTHR46825">
    <property type="entry name" value="D-ALANYL-D-ALANINE-CARBOXYPEPTIDASE/ENDOPEPTIDASE AMPH"/>
    <property type="match status" value="1"/>
</dbReference>
<dbReference type="Pfam" id="PF00144">
    <property type="entry name" value="Beta-lactamase"/>
    <property type="match status" value="1"/>
</dbReference>
<dbReference type="OrthoDB" id="119951at2"/>
<dbReference type="RefSeq" id="WP_138593002.1">
    <property type="nucleotide sequence ID" value="NZ_PNBW01000015.1"/>
</dbReference>
<gene>
    <name evidence="8" type="ORF">CWC19_17215</name>
    <name evidence="9" type="ORF">CWC20_02025</name>
</gene>
<evidence type="ECO:0000256" key="1">
    <source>
        <dbReference type="ARBA" id="ARBA00001526"/>
    </source>
</evidence>
<dbReference type="PANTHER" id="PTHR46825:SF9">
    <property type="entry name" value="BETA-LACTAMASE-RELATED DOMAIN-CONTAINING PROTEIN"/>
    <property type="match status" value="1"/>
</dbReference>
<dbReference type="SUPFAM" id="SSF56601">
    <property type="entry name" value="beta-lactamase/transpeptidase-like"/>
    <property type="match status" value="1"/>
</dbReference>
<dbReference type="InterPro" id="IPR012338">
    <property type="entry name" value="Beta-lactam/transpept-like"/>
</dbReference>
<evidence type="ECO:0000313" key="10">
    <source>
        <dbReference type="Proteomes" id="UP000307164"/>
    </source>
</evidence>
<evidence type="ECO:0000313" key="11">
    <source>
        <dbReference type="Proteomes" id="UP000307217"/>
    </source>
</evidence>
<evidence type="ECO:0000313" key="8">
    <source>
        <dbReference type="EMBL" id="TMO65746.1"/>
    </source>
</evidence>
<sequence>MPVLELSKLAQQLAPVFGELPAAIVILDKDRRAYYFHGDGVHENSLFEIGSVSKPLFALLASQLVMDKVWSLEAPLSELLGKEFEHHNYSLKQLLTHRSGLPRLPKNLIPPSIDDPYASFDTKAMKQALMMPIERKGNYVYSNFGYGVLGWQMAKELGVTQLAMMQKHVFNKLKMAHATLSLTGVIVHRLKGHNHFGKQVANWHFDSLVGAGGVLASAADMANWISAYWQREGVDIKTKSILKASLTSLSDDMVYGFSKGLNGWYFHEGKTAGFSTMVVFDPILQQGVIVLVGGECNTNNIAMSLLSQLEEKEK</sequence>
<dbReference type="InterPro" id="IPR050491">
    <property type="entry name" value="AmpC-like"/>
</dbReference>
<dbReference type="InterPro" id="IPR001586">
    <property type="entry name" value="Beta-lactam_class-C_AS"/>
</dbReference>
<protein>
    <recommendedName>
        <fullName evidence="3 6">Beta-lactamase</fullName>
        <ecNumber evidence="3 6">3.5.2.6</ecNumber>
    </recommendedName>
</protein>
<dbReference type="Gene3D" id="3.40.710.10">
    <property type="entry name" value="DD-peptidase/beta-lactamase superfamily"/>
    <property type="match status" value="1"/>
</dbReference>
<dbReference type="EC" id="3.5.2.6" evidence="3 6"/>
<organism evidence="8 11">
    <name type="scientific">Pseudoalteromonas aurantia</name>
    <dbReference type="NCBI Taxonomy" id="43654"/>
    <lineage>
        <taxon>Bacteria</taxon>
        <taxon>Pseudomonadati</taxon>
        <taxon>Pseudomonadota</taxon>
        <taxon>Gammaproteobacteria</taxon>
        <taxon>Alteromonadales</taxon>
        <taxon>Pseudoalteromonadaceae</taxon>
        <taxon>Pseudoalteromonas</taxon>
    </lineage>
</organism>
<proteinExistence type="inferred from homology"/>
<dbReference type="PROSITE" id="PS00336">
    <property type="entry name" value="BETA_LACTAMASE_C"/>
    <property type="match status" value="1"/>
</dbReference>
<dbReference type="GO" id="GO:0008800">
    <property type="term" value="F:beta-lactamase activity"/>
    <property type="evidence" value="ECO:0007669"/>
    <property type="project" value="UniProtKB-UniRule"/>
</dbReference>
<comment type="caution">
    <text evidence="8">The sequence shown here is derived from an EMBL/GenBank/DDBJ whole genome shotgun (WGS) entry which is preliminary data.</text>
</comment>
<keyword evidence="10" id="KW-1185">Reference proteome</keyword>
<reference evidence="10 11" key="1">
    <citation type="submission" date="2018-01" db="EMBL/GenBank/DDBJ databases">
        <authorList>
            <person name="Paulsen S."/>
            <person name="Gram L.K."/>
        </authorList>
    </citation>
    <scope>NUCLEOTIDE SEQUENCE [LARGE SCALE GENOMIC DNA]</scope>
    <source>
        <strain evidence="8 11">S3790</strain>
        <strain evidence="9 10">S3895</strain>
    </source>
</reference>
<evidence type="ECO:0000256" key="6">
    <source>
        <dbReference type="RuleBase" id="RU361140"/>
    </source>
</evidence>
<dbReference type="GO" id="GO:0046677">
    <property type="term" value="P:response to antibiotic"/>
    <property type="evidence" value="ECO:0007669"/>
    <property type="project" value="UniProtKB-UniRule"/>
</dbReference>
<evidence type="ECO:0000256" key="5">
    <source>
        <dbReference type="ARBA" id="ARBA00023251"/>
    </source>
</evidence>
<evidence type="ECO:0000259" key="7">
    <source>
        <dbReference type="Pfam" id="PF00144"/>
    </source>
</evidence>
<feature type="domain" description="Beta-lactamase-related" evidence="7">
    <location>
        <begin position="23"/>
        <end position="292"/>
    </location>
</feature>
<dbReference type="EMBL" id="PNBX01000085">
    <property type="protein sequence ID" value="TMO65746.1"/>
    <property type="molecule type" value="Genomic_DNA"/>
</dbReference>
<dbReference type="GO" id="GO:0017001">
    <property type="term" value="P:antibiotic catabolic process"/>
    <property type="evidence" value="ECO:0007669"/>
    <property type="project" value="InterPro"/>
</dbReference>
<reference evidence="8" key="3">
    <citation type="submission" date="2019-09" db="EMBL/GenBank/DDBJ databases">
        <title>Co-occurence of chitin degradation, pigmentation and bioactivity in marine Pseudoalteromonas.</title>
        <authorList>
            <person name="Sonnenschein E.C."/>
            <person name="Bech P.K."/>
        </authorList>
    </citation>
    <scope>NUCLEOTIDE SEQUENCE</scope>
    <source>
        <strain evidence="8">S3790</strain>
        <strain evidence="9 10">S3895</strain>
    </source>
</reference>